<dbReference type="OrthoDB" id="8437302at2"/>
<accession>A0A562R425</accession>
<protein>
    <submittedName>
        <fullName evidence="7">DNA-binding transcriptional LysR family regulator</fullName>
    </submittedName>
</protein>
<dbReference type="GO" id="GO:0003700">
    <property type="term" value="F:DNA-binding transcription factor activity"/>
    <property type="evidence" value="ECO:0007669"/>
    <property type="project" value="InterPro"/>
</dbReference>
<organism evidence="7 8">
    <name type="scientific">Bradyrhizobium huanghuaihaiense</name>
    <dbReference type="NCBI Taxonomy" id="990078"/>
    <lineage>
        <taxon>Bacteria</taxon>
        <taxon>Pseudomonadati</taxon>
        <taxon>Pseudomonadota</taxon>
        <taxon>Alphaproteobacteria</taxon>
        <taxon>Hyphomicrobiales</taxon>
        <taxon>Nitrobacteraceae</taxon>
        <taxon>Bradyrhizobium</taxon>
    </lineage>
</organism>
<dbReference type="InterPro" id="IPR036388">
    <property type="entry name" value="WH-like_DNA-bd_sf"/>
</dbReference>
<comment type="caution">
    <text evidence="7">The sequence shown here is derived from an EMBL/GenBank/DDBJ whole genome shotgun (WGS) entry which is preliminary data.</text>
</comment>
<evidence type="ECO:0000313" key="8">
    <source>
        <dbReference type="Proteomes" id="UP000316291"/>
    </source>
</evidence>
<keyword evidence="3" id="KW-0805">Transcription regulation</keyword>
<dbReference type="Proteomes" id="UP000316291">
    <property type="component" value="Unassembled WGS sequence"/>
</dbReference>
<reference evidence="7 8" key="1">
    <citation type="journal article" date="2015" name="Stand. Genomic Sci.">
        <title>Genomic Encyclopedia of Bacterial and Archaeal Type Strains, Phase III: the genomes of soil and plant-associated and newly described type strains.</title>
        <authorList>
            <person name="Whitman W.B."/>
            <person name="Woyke T."/>
            <person name="Klenk H.P."/>
            <person name="Zhou Y."/>
            <person name="Lilburn T.G."/>
            <person name="Beck B.J."/>
            <person name="De Vos P."/>
            <person name="Vandamme P."/>
            <person name="Eisen J.A."/>
            <person name="Garrity G."/>
            <person name="Hugenholtz P."/>
            <person name="Kyrpides N.C."/>
        </authorList>
    </citation>
    <scope>NUCLEOTIDE SEQUENCE [LARGE SCALE GENOMIC DNA]</scope>
    <source>
        <strain evidence="7 8">CGMCC 1.10948</strain>
    </source>
</reference>
<evidence type="ECO:0000256" key="5">
    <source>
        <dbReference type="ARBA" id="ARBA00023163"/>
    </source>
</evidence>
<dbReference type="GO" id="GO:0006351">
    <property type="term" value="P:DNA-templated transcription"/>
    <property type="evidence" value="ECO:0007669"/>
    <property type="project" value="TreeGrafter"/>
</dbReference>
<comment type="function">
    <text evidence="1">NodD regulates the expression of the nodABCFE genes which encode other nodulation proteins. NodD is also a negative regulator of its own expression. Binds flavonoids as inducers.</text>
</comment>
<keyword evidence="8" id="KW-1185">Reference proteome</keyword>
<comment type="similarity">
    <text evidence="2">Belongs to the LysR transcriptional regulatory family.</text>
</comment>
<evidence type="ECO:0000256" key="2">
    <source>
        <dbReference type="ARBA" id="ARBA00009437"/>
    </source>
</evidence>
<dbReference type="Pfam" id="PF00126">
    <property type="entry name" value="HTH_1"/>
    <property type="match status" value="1"/>
</dbReference>
<evidence type="ECO:0000313" key="7">
    <source>
        <dbReference type="EMBL" id="TWI63807.1"/>
    </source>
</evidence>
<dbReference type="Gene3D" id="1.10.10.10">
    <property type="entry name" value="Winged helix-like DNA-binding domain superfamily/Winged helix DNA-binding domain"/>
    <property type="match status" value="1"/>
</dbReference>
<dbReference type="InterPro" id="IPR058163">
    <property type="entry name" value="LysR-type_TF_proteobact-type"/>
</dbReference>
<dbReference type="InterPro" id="IPR005119">
    <property type="entry name" value="LysR_subst-bd"/>
</dbReference>
<dbReference type="Gene3D" id="3.40.190.290">
    <property type="match status" value="1"/>
</dbReference>
<proteinExistence type="inferred from homology"/>
<dbReference type="InterPro" id="IPR000847">
    <property type="entry name" value="LysR_HTH_N"/>
</dbReference>
<evidence type="ECO:0000256" key="3">
    <source>
        <dbReference type="ARBA" id="ARBA00023015"/>
    </source>
</evidence>
<dbReference type="GO" id="GO:0043565">
    <property type="term" value="F:sequence-specific DNA binding"/>
    <property type="evidence" value="ECO:0007669"/>
    <property type="project" value="TreeGrafter"/>
</dbReference>
<feature type="domain" description="HTH lysR-type" evidence="6">
    <location>
        <begin position="2"/>
        <end position="59"/>
    </location>
</feature>
<dbReference type="AlphaFoldDB" id="A0A562R425"/>
<sequence>MVVWDDLRFLLSVERTGTLSAAANQLRVTQSTVGRRLSRLESTLGVRLMDKTPDGYIRTSVAEDILSEIERLERSIEAIVQIADSRTRKVDGVVRISCAEPIASRIVAPCIAVLHKKHPAITVHLRNDARVHDLMRREIDIDVRMVRPDQKELAVRRLSSVAFGLYASSSYAEFFRSSKDVPFAYVLLEQDGRDIFRHARWFSDLFPSSRILLRTNNYEAQFSCTLNHGGLSCFPRFHADLYPELVRLDEVSSPPDAVAYLTIHRNNSDVPRIRIVADAISRAIGELVPIKHAPASITGDGPDGPVKLLPL</sequence>
<dbReference type="SUPFAM" id="SSF46785">
    <property type="entry name" value="Winged helix' DNA-binding domain"/>
    <property type="match status" value="1"/>
</dbReference>
<keyword evidence="5" id="KW-0804">Transcription</keyword>
<evidence type="ECO:0000259" key="6">
    <source>
        <dbReference type="PROSITE" id="PS50931"/>
    </source>
</evidence>
<evidence type="ECO:0000256" key="1">
    <source>
        <dbReference type="ARBA" id="ARBA00003502"/>
    </source>
</evidence>
<name>A0A562R425_9BRAD</name>
<dbReference type="PROSITE" id="PS50931">
    <property type="entry name" value="HTH_LYSR"/>
    <property type="match status" value="1"/>
</dbReference>
<dbReference type="SUPFAM" id="SSF53850">
    <property type="entry name" value="Periplasmic binding protein-like II"/>
    <property type="match status" value="1"/>
</dbReference>
<dbReference type="RefSeq" id="WP_145831932.1">
    <property type="nucleotide sequence ID" value="NZ_VLLA01000019.1"/>
</dbReference>
<keyword evidence="4 7" id="KW-0238">DNA-binding</keyword>
<dbReference type="InterPro" id="IPR036390">
    <property type="entry name" value="WH_DNA-bd_sf"/>
</dbReference>
<dbReference type="EMBL" id="VLLA01000019">
    <property type="protein sequence ID" value="TWI63807.1"/>
    <property type="molecule type" value="Genomic_DNA"/>
</dbReference>
<dbReference type="PANTHER" id="PTHR30537:SF3">
    <property type="entry name" value="TRANSCRIPTIONAL REGULATORY PROTEIN"/>
    <property type="match status" value="1"/>
</dbReference>
<dbReference type="PRINTS" id="PR00039">
    <property type="entry name" value="HTHLYSR"/>
</dbReference>
<gene>
    <name evidence="7" type="ORF">IQ16_06116</name>
</gene>
<dbReference type="PANTHER" id="PTHR30537">
    <property type="entry name" value="HTH-TYPE TRANSCRIPTIONAL REGULATOR"/>
    <property type="match status" value="1"/>
</dbReference>
<dbReference type="Pfam" id="PF03466">
    <property type="entry name" value="LysR_substrate"/>
    <property type="match status" value="1"/>
</dbReference>
<evidence type="ECO:0000256" key="4">
    <source>
        <dbReference type="ARBA" id="ARBA00023125"/>
    </source>
</evidence>